<dbReference type="AlphaFoldDB" id="A0A2Z6RL97"/>
<dbReference type="Proteomes" id="UP000247702">
    <property type="component" value="Unassembled WGS sequence"/>
</dbReference>
<evidence type="ECO:0000313" key="2">
    <source>
        <dbReference type="Proteomes" id="UP000247702"/>
    </source>
</evidence>
<gene>
    <name evidence="1" type="ORF">RclHR1_00030028</name>
</gene>
<evidence type="ECO:0008006" key="3">
    <source>
        <dbReference type="Google" id="ProtNLM"/>
    </source>
</evidence>
<comment type="caution">
    <text evidence="1">The sequence shown here is derived from an EMBL/GenBank/DDBJ whole genome shotgun (WGS) entry which is preliminary data.</text>
</comment>
<proteinExistence type="predicted"/>
<name>A0A2Z6RL97_9GLOM</name>
<accession>A0A2Z6RL97</accession>
<evidence type="ECO:0000313" key="1">
    <source>
        <dbReference type="EMBL" id="GBB97471.1"/>
    </source>
</evidence>
<keyword evidence="2" id="KW-1185">Reference proteome</keyword>
<dbReference type="EMBL" id="BEXD01002223">
    <property type="protein sequence ID" value="GBB97471.1"/>
    <property type="molecule type" value="Genomic_DNA"/>
</dbReference>
<protein>
    <recommendedName>
        <fullName evidence="3">Reverse transcriptase domain-containing protein</fullName>
    </recommendedName>
</protein>
<reference evidence="1 2" key="1">
    <citation type="submission" date="2017-11" db="EMBL/GenBank/DDBJ databases">
        <title>The genome of Rhizophagus clarus HR1 reveals common genetic basis of auxotrophy among arbuscular mycorrhizal fungi.</title>
        <authorList>
            <person name="Kobayashi Y."/>
        </authorList>
    </citation>
    <scope>NUCLEOTIDE SEQUENCE [LARGE SCALE GENOMIC DNA]</scope>
    <source>
        <strain evidence="1 2">HR1</strain>
    </source>
</reference>
<organism evidence="1 2">
    <name type="scientific">Rhizophagus clarus</name>
    <dbReference type="NCBI Taxonomy" id="94130"/>
    <lineage>
        <taxon>Eukaryota</taxon>
        <taxon>Fungi</taxon>
        <taxon>Fungi incertae sedis</taxon>
        <taxon>Mucoromycota</taxon>
        <taxon>Glomeromycotina</taxon>
        <taxon>Glomeromycetes</taxon>
        <taxon>Glomerales</taxon>
        <taxon>Glomeraceae</taxon>
        <taxon>Rhizophagus</taxon>
    </lineage>
</organism>
<sequence>MLNSILARKLQKITIDRLLITSDDDNPQLITNPEDIKRITIDHYQNVASSNNPALFTSYENLTPFWQNIYKRKNTSSEQQSILTTPITLDELKTMIQSLPNNKAPGPTGITYEF</sequence>